<protein>
    <submittedName>
        <fullName evidence="1">Uncharacterized protein</fullName>
    </submittedName>
</protein>
<reference evidence="1 2" key="1">
    <citation type="submission" date="2019-08" db="EMBL/GenBank/DDBJ databases">
        <title>The genome sequence of a newly discovered highly antifungal drug resistant Aspergillus species, Aspergillus tanneri NIH 1004.</title>
        <authorList>
            <person name="Mounaud S."/>
            <person name="Singh I."/>
            <person name="Joardar V."/>
            <person name="Pakala S."/>
            <person name="Pakala S."/>
            <person name="Venepally P."/>
            <person name="Chung J.K."/>
            <person name="Losada L."/>
            <person name="Nierman W.C."/>
        </authorList>
    </citation>
    <scope>NUCLEOTIDE SEQUENCE [LARGE SCALE GENOMIC DNA]</scope>
    <source>
        <strain evidence="1 2">NIH1004</strain>
    </source>
</reference>
<name>A0A5M9MY14_9EURO</name>
<dbReference type="OrthoDB" id="4469984at2759"/>
<dbReference type="EMBL" id="QUQM01000004">
    <property type="protein sequence ID" value="KAA8647317.1"/>
    <property type="molecule type" value="Genomic_DNA"/>
</dbReference>
<dbReference type="GeneID" id="54328711"/>
<dbReference type="AlphaFoldDB" id="A0A5M9MY14"/>
<sequence length="256" mass="29303">MLLFLHSDDALLPKANLESIYSSRQKRYLFWAVSVSKCVAPRRVPRKVEIVLQGAEPGQVRELHQPGAELDVVFDLVSNALVLRETIKDPNRHKTSSIFSVQIDCAKMRFINLIGLEDSSLLLSLRMRRSACKPKGKKMLVTEKFYGFAPPCLESRLDNDLYACGWSKQRLQLFLPEERIRGWKTVALILKTFKEITAEHWCHIVHIINPPPVSGLDWKALEEYIMTDGKKPSDKKVKCKQAFATVEETSKVKLLR</sequence>
<dbReference type="RefSeq" id="XP_033426678.1">
    <property type="nucleotide sequence ID" value="XM_033570646.1"/>
</dbReference>
<evidence type="ECO:0000313" key="1">
    <source>
        <dbReference type="EMBL" id="KAA8647317.1"/>
    </source>
</evidence>
<dbReference type="Proteomes" id="UP000324241">
    <property type="component" value="Unassembled WGS sequence"/>
</dbReference>
<proteinExistence type="predicted"/>
<evidence type="ECO:0000313" key="2">
    <source>
        <dbReference type="Proteomes" id="UP000324241"/>
    </source>
</evidence>
<organism evidence="1 2">
    <name type="scientific">Aspergillus tanneri</name>
    <dbReference type="NCBI Taxonomy" id="1220188"/>
    <lineage>
        <taxon>Eukaryota</taxon>
        <taxon>Fungi</taxon>
        <taxon>Dikarya</taxon>
        <taxon>Ascomycota</taxon>
        <taxon>Pezizomycotina</taxon>
        <taxon>Eurotiomycetes</taxon>
        <taxon>Eurotiomycetidae</taxon>
        <taxon>Eurotiales</taxon>
        <taxon>Aspergillaceae</taxon>
        <taxon>Aspergillus</taxon>
        <taxon>Aspergillus subgen. Circumdati</taxon>
    </lineage>
</organism>
<gene>
    <name evidence="1" type="ORF">ATNIH1004_006009</name>
</gene>
<comment type="caution">
    <text evidence="1">The sequence shown here is derived from an EMBL/GenBank/DDBJ whole genome shotgun (WGS) entry which is preliminary data.</text>
</comment>
<accession>A0A5M9MY14</accession>